<feature type="region of interest" description="Disordered" evidence="1">
    <location>
        <begin position="525"/>
        <end position="556"/>
    </location>
</feature>
<feature type="compositionally biased region" description="Gly residues" evidence="1">
    <location>
        <begin position="541"/>
        <end position="556"/>
    </location>
</feature>
<feature type="chain" id="PRO_5044259439" evidence="3">
    <location>
        <begin position="23"/>
        <end position="556"/>
    </location>
</feature>
<dbReference type="RefSeq" id="WP_368652511.1">
    <property type="nucleotide sequence ID" value="NZ_CP162599.1"/>
</dbReference>
<proteinExistence type="predicted"/>
<sequence length="556" mass="62825">MKKFIIVLTLIFCFLFPLHAFAVDFEITDAEINAYLQADGEVHVVEQFTYEFDGEFNGITRTIYPKTGTSIDRLSATENGQTLSTTKEGNLYKIFRSGEDETIKVELQYTIRDALVKHGDMTDFYWPFFDDRNEADYLNMEIAVHPPQPTDDVLALGYDSAYDTDSIDGEGVVSFQLGKVPSGNKGDIRVAYPSELFTGVEKTSDISLARIIKSEQKQLHDEEIAFAEKQNVVQNIAMIFIISTIALMIFLYFTAYRKKKERKNYVLRMISERTSFVPREHLSLAATILLLRKTTSGLVGIALLDFVRRGNVEQDQEQYKLIHQNDLLEHEKELIQWLFYTVGENRIFNLDDMKTYIDDKKNHKEYYKQMTNWHKGINGELKKVPVYESIKGLRLILFAVWLCSTALSVFTIVYELPILMIVAGFVSNLAILGYIIGYYPLTEQGMLIKLSWQDFAKRFENLSATEVPRMTEDEKARAYLFSMGMNNKQMKELISKFELSSSANDSSLTYLLIMNSGGVQHSFTHAEQVTSQSSSSSGSSSSGGGTGGGGGGSGAF</sequence>
<evidence type="ECO:0000256" key="3">
    <source>
        <dbReference type="SAM" id="SignalP"/>
    </source>
</evidence>
<keyword evidence="3" id="KW-0732">Signal</keyword>
<evidence type="ECO:0000256" key="1">
    <source>
        <dbReference type="SAM" id="MobiDB-lite"/>
    </source>
</evidence>
<feature type="domain" description="DUF2207" evidence="4">
    <location>
        <begin position="26"/>
        <end position="191"/>
    </location>
</feature>
<accession>A0AB39HIS9</accession>
<reference evidence="6" key="1">
    <citation type="submission" date="2024-07" db="EMBL/GenBank/DDBJ databases">
        <title>Halotolerant mesophilic bacterium Ornithinibacillus sp. 4-3, sp. nov., isolated from soil.</title>
        <authorList>
            <person name="Sidarenka A.V."/>
            <person name="Guliayeva D.E."/>
            <person name="Leanovich S.I."/>
            <person name="Hileuskaya K.S."/>
            <person name="Akhremchuk A.E."/>
            <person name="Sikolenko M.A."/>
            <person name="Valentovich L.N."/>
        </authorList>
    </citation>
    <scope>NUCLEOTIDE SEQUENCE</scope>
    <source>
        <strain evidence="6">4-3</strain>
    </source>
</reference>
<organism evidence="6">
    <name type="scientific">Ornithinibacillus sp. 4-3</name>
    <dbReference type="NCBI Taxonomy" id="3231488"/>
    <lineage>
        <taxon>Bacteria</taxon>
        <taxon>Bacillati</taxon>
        <taxon>Bacillota</taxon>
        <taxon>Bacilli</taxon>
        <taxon>Bacillales</taxon>
        <taxon>Bacillaceae</taxon>
        <taxon>Ornithinibacillus</taxon>
    </lineage>
</organism>
<keyword evidence="2" id="KW-1133">Transmembrane helix</keyword>
<evidence type="ECO:0000256" key="2">
    <source>
        <dbReference type="SAM" id="Phobius"/>
    </source>
</evidence>
<name>A0AB39HIS9_9BACI</name>
<feature type="transmembrane region" description="Helical" evidence="2">
    <location>
        <begin position="392"/>
        <end position="412"/>
    </location>
</feature>
<dbReference type="Pfam" id="PF20990">
    <property type="entry name" value="DUF2207_C"/>
    <property type="match status" value="1"/>
</dbReference>
<feature type="transmembrane region" description="Helical" evidence="2">
    <location>
        <begin position="236"/>
        <end position="255"/>
    </location>
</feature>
<evidence type="ECO:0000313" key="6">
    <source>
        <dbReference type="EMBL" id="XDK31787.1"/>
    </source>
</evidence>
<feature type="signal peptide" evidence="3">
    <location>
        <begin position="1"/>
        <end position="22"/>
    </location>
</feature>
<keyword evidence="2" id="KW-0472">Membrane</keyword>
<feature type="transmembrane region" description="Helical" evidence="2">
    <location>
        <begin position="418"/>
        <end position="441"/>
    </location>
</feature>
<protein>
    <submittedName>
        <fullName evidence="6">DUF2207 domain-containing protein</fullName>
    </submittedName>
</protein>
<feature type="domain" description="Predicted membrane protein YciQ-like C-terminal" evidence="5">
    <location>
        <begin position="295"/>
        <end position="463"/>
    </location>
</feature>
<evidence type="ECO:0000259" key="4">
    <source>
        <dbReference type="Pfam" id="PF09972"/>
    </source>
</evidence>
<dbReference type="AlphaFoldDB" id="A0AB39HIS9"/>
<keyword evidence="2" id="KW-0812">Transmembrane</keyword>
<gene>
    <name evidence="6" type="ORF">AB4Y30_12215</name>
</gene>
<dbReference type="EMBL" id="CP162599">
    <property type="protein sequence ID" value="XDK31787.1"/>
    <property type="molecule type" value="Genomic_DNA"/>
</dbReference>
<feature type="compositionally biased region" description="Low complexity" evidence="1">
    <location>
        <begin position="531"/>
        <end position="540"/>
    </location>
</feature>
<dbReference type="InterPro" id="IPR018702">
    <property type="entry name" value="DUF2207"/>
</dbReference>
<dbReference type="InterPro" id="IPR048389">
    <property type="entry name" value="YciQ-like_C"/>
</dbReference>
<dbReference type="Pfam" id="PF09972">
    <property type="entry name" value="DUF2207"/>
    <property type="match status" value="1"/>
</dbReference>
<evidence type="ECO:0000259" key="5">
    <source>
        <dbReference type="Pfam" id="PF20990"/>
    </source>
</evidence>